<dbReference type="NCBIfam" id="TIGR03519">
    <property type="entry name" value="T9SS_PorP_fam"/>
    <property type="match status" value="1"/>
</dbReference>
<sequence>MRCFRHSILIFLLFLSFQAKTQEFPYHYFSHTAPVISNPSLAAAQTSLDVQVGAYNLWAGGFKPVSDYLISFSWSPDAMNRRGYGRQSTRVGLGATLLNEKIGPFNQYILHLMYAYHIPLTREIQLSLGVCGIIENLNIDVNSLSPLHPDDPRLLTGNNRSFLFDGGFGASILSDNWVVGLSLLNLAPGTFRFSEEPAAEFSSFRKLFLSGSYFWGLGQNFGIQPHITLRNSNLKWLNYDASLKFDLQYFHVGAGYRSENSLFLFLNVPLEGFTFSYTSENPLNANHMMGNGHTFSVGWML</sequence>
<keyword evidence="1" id="KW-0732">Signal</keyword>
<dbReference type="Proteomes" id="UP000184050">
    <property type="component" value="Unassembled WGS sequence"/>
</dbReference>
<reference evidence="2 3" key="1">
    <citation type="submission" date="2016-11" db="EMBL/GenBank/DDBJ databases">
        <authorList>
            <person name="Jaros S."/>
            <person name="Januszkiewicz K."/>
            <person name="Wedrychowicz H."/>
        </authorList>
    </citation>
    <scope>NUCLEOTIDE SEQUENCE [LARGE SCALE GENOMIC DNA]</scope>
    <source>
        <strain evidence="2 3">DSM 27063</strain>
    </source>
</reference>
<name>A0A1M6E5D2_9BACT</name>
<dbReference type="AlphaFoldDB" id="A0A1M6E5D2"/>
<accession>A0A1M6E5D2</accession>
<dbReference type="STRING" id="1168035.SAMN05444280_10670"/>
<dbReference type="EMBL" id="FQZE01000006">
    <property type="protein sequence ID" value="SHI80764.1"/>
    <property type="molecule type" value="Genomic_DNA"/>
</dbReference>
<dbReference type="InterPro" id="IPR019861">
    <property type="entry name" value="PorP/SprF_Bacteroidetes"/>
</dbReference>
<evidence type="ECO:0000256" key="1">
    <source>
        <dbReference type="SAM" id="SignalP"/>
    </source>
</evidence>
<keyword evidence="3" id="KW-1185">Reference proteome</keyword>
<feature type="signal peptide" evidence="1">
    <location>
        <begin position="1"/>
        <end position="21"/>
    </location>
</feature>
<proteinExistence type="predicted"/>
<dbReference type="OrthoDB" id="891773at2"/>
<protein>
    <submittedName>
        <fullName evidence="2">Type IX secretion system membrane protein, PorP/SprF family</fullName>
    </submittedName>
</protein>
<evidence type="ECO:0000313" key="2">
    <source>
        <dbReference type="EMBL" id="SHI80764.1"/>
    </source>
</evidence>
<organism evidence="2 3">
    <name type="scientific">Tangfeifania diversioriginum</name>
    <dbReference type="NCBI Taxonomy" id="1168035"/>
    <lineage>
        <taxon>Bacteria</taxon>
        <taxon>Pseudomonadati</taxon>
        <taxon>Bacteroidota</taxon>
        <taxon>Bacteroidia</taxon>
        <taxon>Marinilabiliales</taxon>
        <taxon>Prolixibacteraceae</taxon>
        <taxon>Tangfeifania</taxon>
    </lineage>
</organism>
<gene>
    <name evidence="2" type="ORF">SAMN05444280_10670</name>
</gene>
<dbReference type="RefSeq" id="WP_073166854.1">
    <property type="nucleotide sequence ID" value="NZ_FQZE01000006.1"/>
</dbReference>
<feature type="chain" id="PRO_5012341666" evidence="1">
    <location>
        <begin position="22"/>
        <end position="301"/>
    </location>
</feature>
<evidence type="ECO:0000313" key="3">
    <source>
        <dbReference type="Proteomes" id="UP000184050"/>
    </source>
</evidence>
<dbReference type="Pfam" id="PF11751">
    <property type="entry name" value="PorP_SprF"/>
    <property type="match status" value="1"/>
</dbReference>